<proteinExistence type="inferred from homology"/>
<dbReference type="InterPro" id="IPR016039">
    <property type="entry name" value="Thiolase-like"/>
</dbReference>
<dbReference type="PANTHER" id="PTHR43365">
    <property type="entry name" value="BLR7806 PROTEIN"/>
    <property type="match status" value="1"/>
</dbReference>
<evidence type="ECO:0000313" key="9">
    <source>
        <dbReference type="Proteomes" id="UP000186104"/>
    </source>
</evidence>
<feature type="domain" description="Thiolase N-terminal" evidence="6">
    <location>
        <begin position="7"/>
        <end position="274"/>
    </location>
</feature>
<dbReference type="PROSITE" id="PS00737">
    <property type="entry name" value="THIOLASE_2"/>
    <property type="match status" value="1"/>
</dbReference>
<feature type="active site" description="Proton acceptor" evidence="4">
    <location>
        <position position="391"/>
    </location>
</feature>
<dbReference type="Proteomes" id="UP000186104">
    <property type="component" value="Chromosome"/>
</dbReference>
<evidence type="ECO:0000256" key="2">
    <source>
        <dbReference type="ARBA" id="ARBA00022679"/>
    </source>
</evidence>
<feature type="active site" description="Proton acceptor" evidence="4">
    <location>
        <position position="361"/>
    </location>
</feature>
<evidence type="ECO:0000256" key="3">
    <source>
        <dbReference type="ARBA" id="ARBA00023315"/>
    </source>
</evidence>
<reference evidence="8 9" key="1">
    <citation type="submission" date="2016-06" db="EMBL/GenBank/DDBJ databases">
        <title>Complete genome sequence of a saline-alkali tolerant type strain Dietzia timorensis ID05-A0528T.</title>
        <authorList>
            <person name="Wu X."/>
        </authorList>
    </citation>
    <scope>NUCLEOTIDE SEQUENCE [LARGE SCALE GENOMIC DNA]</scope>
    <source>
        <strain evidence="8 9">ID05-A0528</strain>
    </source>
</reference>
<keyword evidence="9" id="KW-1185">Reference proteome</keyword>
<dbReference type="PANTHER" id="PTHR43365:SF1">
    <property type="entry name" value="ACETYL-COA C-ACYLTRANSFERASE"/>
    <property type="match status" value="1"/>
</dbReference>
<dbReference type="PROSITE" id="PS00099">
    <property type="entry name" value="THIOLASE_3"/>
    <property type="match status" value="1"/>
</dbReference>
<evidence type="ECO:0000256" key="1">
    <source>
        <dbReference type="ARBA" id="ARBA00010982"/>
    </source>
</evidence>
<name>A0A173LGQ5_9ACTN</name>
<dbReference type="InterPro" id="IPR020616">
    <property type="entry name" value="Thiolase_N"/>
</dbReference>
<organism evidence="8 9">
    <name type="scientific">Dietzia timorensis</name>
    <dbReference type="NCBI Taxonomy" id="499555"/>
    <lineage>
        <taxon>Bacteria</taxon>
        <taxon>Bacillati</taxon>
        <taxon>Actinomycetota</taxon>
        <taxon>Actinomycetes</taxon>
        <taxon>Mycobacteriales</taxon>
        <taxon>Dietziaceae</taxon>
        <taxon>Dietzia</taxon>
    </lineage>
</organism>
<evidence type="ECO:0000313" key="8">
    <source>
        <dbReference type="EMBL" id="ANI91425.1"/>
    </source>
</evidence>
<dbReference type="GO" id="GO:0016747">
    <property type="term" value="F:acyltransferase activity, transferring groups other than amino-acyl groups"/>
    <property type="evidence" value="ECO:0007669"/>
    <property type="project" value="InterPro"/>
</dbReference>
<evidence type="ECO:0000259" key="6">
    <source>
        <dbReference type="Pfam" id="PF00108"/>
    </source>
</evidence>
<dbReference type="PIRSF" id="PIRSF000429">
    <property type="entry name" value="Ac-CoA_Ac_transf"/>
    <property type="match status" value="1"/>
</dbReference>
<feature type="active site" description="Acyl-thioester intermediate" evidence="4">
    <location>
        <position position="94"/>
    </location>
</feature>
<dbReference type="Pfam" id="PF00108">
    <property type="entry name" value="Thiolase_N"/>
    <property type="match status" value="1"/>
</dbReference>
<evidence type="ECO:0000259" key="7">
    <source>
        <dbReference type="Pfam" id="PF02803"/>
    </source>
</evidence>
<feature type="domain" description="Thiolase C-terminal" evidence="7">
    <location>
        <begin position="283"/>
        <end position="404"/>
    </location>
</feature>
<dbReference type="Pfam" id="PF02803">
    <property type="entry name" value="Thiolase_C"/>
    <property type="match status" value="1"/>
</dbReference>
<keyword evidence="2 5" id="KW-0808">Transferase</keyword>
<dbReference type="InterPro" id="IPR002155">
    <property type="entry name" value="Thiolase"/>
</dbReference>
<dbReference type="OrthoDB" id="4475716at2"/>
<dbReference type="STRING" id="499555.BJL86_0623"/>
<evidence type="ECO:0000256" key="4">
    <source>
        <dbReference type="PIRSR" id="PIRSR000429-1"/>
    </source>
</evidence>
<dbReference type="CDD" id="cd00751">
    <property type="entry name" value="thiolase"/>
    <property type="match status" value="1"/>
</dbReference>
<dbReference type="AlphaFoldDB" id="A0A173LGQ5"/>
<dbReference type="NCBIfam" id="NF006090">
    <property type="entry name" value="PRK08242.1"/>
    <property type="match status" value="1"/>
</dbReference>
<gene>
    <name evidence="8" type="ORF">BJL86_0623</name>
</gene>
<dbReference type="EMBL" id="CP015961">
    <property type="protein sequence ID" value="ANI91425.1"/>
    <property type="molecule type" value="Genomic_DNA"/>
</dbReference>
<dbReference type="RefSeq" id="WP_067477511.1">
    <property type="nucleotide sequence ID" value="NZ_CP015961.1"/>
</dbReference>
<accession>A0A173LGQ5</accession>
<dbReference type="InterPro" id="IPR020610">
    <property type="entry name" value="Thiolase_AS"/>
</dbReference>
<evidence type="ECO:0000256" key="5">
    <source>
        <dbReference type="RuleBase" id="RU003557"/>
    </source>
</evidence>
<dbReference type="Gene3D" id="3.40.47.10">
    <property type="match status" value="2"/>
</dbReference>
<dbReference type="KEGG" id="dtm:BJL86_0623"/>
<dbReference type="InterPro" id="IPR020613">
    <property type="entry name" value="Thiolase_CS"/>
</dbReference>
<dbReference type="SUPFAM" id="SSF53901">
    <property type="entry name" value="Thiolase-like"/>
    <property type="match status" value="2"/>
</dbReference>
<dbReference type="NCBIfam" id="TIGR01930">
    <property type="entry name" value="AcCoA-C-Actrans"/>
    <property type="match status" value="1"/>
</dbReference>
<dbReference type="InterPro" id="IPR020617">
    <property type="entry name" value="Thiolase_C"/>
</dbReference>
<sequence length="405" mass="42004">MTGQDAYIFDSVRTPRGRGKATGSLHTIPPIELAVGVINGLLDRNPNVDRSQIEDIVMGIVSPVGEQGAVLPRVAALAAGLPESVAGVQENRFCASGLEAVNLAAQKVRSGWEDLVLAGGVESMSRVPMGSDGGAWAENPSVNYRTSFVPQGVGADLIATIEGFGRRDVDEFAARSQELATAAWADNRFGGSILPVADSNGALVLDRDEHIRSGTTADDLAGLRPSFEALGREAGFDAVALQKYYEVEAIDHVHHAGNSSGIVDGAALMLIGSEEAGTRNGLTPRARIVSVAVVGSEPTIMLTGPTPAAAKVLAKAGLTIDDIDLFEVNEAFAAVPMKFSKDTGAPMDKINVNGGSIAMGHPLGATGAMILGTALDELERTDRKRALATLCVGAGMGIATVIERV</sequence>
<keyword evidence="3 5" id="KW-0012">Acyltransferase</keyword>
<protein>
    <submittedName>
        <fullName evidence="8">Putative acyltransferase</fullName>
    </submittedName>
</protein>
<comment type="similarity">
    <text evidence="1 5">Belongs to the thiolase-like superfamily. Thiolase family.</text>
</comment>